<dbReference type="EMBL" id="JBHTJO010000001">
    <property type="protein sequence ID" value="MFD0986498.1"/>
    <property type="molecule type" value="Genomic_DNA"/>
</dbReference>
<comment type="caution">
    <text evidence="2">The sequence shown here is derived from an EMBL/GenBank/DDBJ whole genome shotgun (WGS) entry which is preliminary data.</text>
</comment>
<keyword evidence="1" id="KW-0175">Coiled coil</keyword>
<protein>
    <submittedName>
        <fullName evidence="2">DUF4164 family protein</fullName>
    </submittedName>
</protein>
<organism evidence="2 3">
    <name type="scientific">Methyloligella solikamskensis</name>
    <dbReference type="NCBI Taxonomy" id="1177756"/>
    <lineage>
        <taxon>Bacteria</taxon>
        <taxon>Pseudomonadati</taxon>
        <taxon>Pseudomonadota</taxon>
        <taxon>Alphaproteobacteria</taxon>
        <taxon>Hyphomicrobiales</taxon>
        <taxon>Hyphomicrobiaceae</taxon>
        <taxon>Methyloligella</taxon>
    </lineage>
</organism>
<sequence>MASFGSNISDATKRLDDAVDALENLLGPHLSDIEAGESVNTLKEHIKTLTEERDQLAQELEEARARARRLESANDEVSGRLESLMTSLKQDLAASPS</sequence>
<dbReference type="Gene3D" id="1.20.5.1230">
    <property type="entry name" value="Apolipoprotein A-I"/>
    <property type="match status" value="1"/>
</dbReference>
<dbReference type="Pfam" id="PF13747">
    <property type="entry name" value="DUF4164"/>
    <property type="match status" value="1"/>
</dbReference>
<evidence type="ECO:0000256" key="1">
    <source>
        <dbReference type="SAM" id="Coils"/>
    </source>
</evidence>
<dbReference type="InterPro" id="IPR025310">
    <property type="entry name" value="DUF4164"/>
</dbReference>
<proteinExistence type="predicted"/>
<name>A0ABW3J7U6_9HYPH</name>
<dbReference type="Proteomes" id="UP001597102">
    <property type="component" value="Unassembled WGS sequence"/>
</dbReference>
<feature type="coiled-coil region" evidence="1">
    <location>
        <begin position="39"/>
        <end position="80"/>
    </location>
</feature>
<accession>A0ABW3J7U6</accession>
<keyword evidence="3" id="KW-1185">Reference proteome</keyword>
<gene>
    <name evidence="2" type="ORF">ACFQ2F_05245</name>
</gene>
<dbReference type="SUPFAM" id="SSF58113">
    <property type="entry name" value="Apolipoprotein A-I"/>
    <property type="match status" value="1"/>
</dbReference>
<reference evidence="3" key="1">
    <citation type="journal article" date="2019" name="Int. J. Syst. Evol. Microbiol.">
        <title>The Global Catalogue of Microorganisms (GCM) 10K type strain sequencing project: providing services to taxonomists for standard genome sequencing and annotation.</title>
        <authorList>
            <consortium name="The Broad Institute Genomics Platform"/>
            <consortium name="The Broad Institute Genome Sequencing Center for Infectious Disease"/>
            <person name="Wu L."/>
            <person name="Ma J."/>
        </authorList>
    </citation>
    <scope>NUCLEOTIDE SEQUENCE [LARGE SCALE GENOMIC DNA]</scope>
    <source>
        <strain evidence="3">CCUG 61697</strain>
    </source>
</reference>
<dbReference type="RefSeq" id="WP_379086744.1">
    <property type="nucleotide sequence ID" value="NZ_JBHTJO010000001.1"/>
</dbReference>
<evidence type="ECO:0000313" key="2">
    <source>
        <dbReference type="EMBL" id="MFD0986498.1"/>
    </source>
</evidence>
<evidence type="ECO:0000313" key="3">
    <source>
        <dbReference type="Proteomes" id="UP001597102"/>
    </source>
</evidence>